<dbReference type="Proteomes" id="UP000035366">
    <property type="component" value="Chromosome"/>
</dbReference>
<keyword evidence="3" id="KW-1185">Reference proteome</keyword>
<evidence type="ECO:0000313" key="3">
    <source>
        <dbReference type="Proteomes" id="UP000035366"/>
    </source>
</evidence>
<name>A0ABM5TV24_9ACTN</name>
<feature type="compositionally biased region" description="Basic residues" evidence="1">
    <location>
        <begin position="530"/>
        <end position="540"/>
    </location>
</feature>
<protein>
    <submittedName>
        <fullName evidence="2">Uncharacterized protein</fullName>
    </submittedName>
</protein>
<organism evidence="2 3">
    <name type="scientific">Streptomyces incarnatus</name>
    <dbReference type="NCBI Taxonomy" id="665007"/>
    <lineage>
        <taxon>Bacteria</taxon>
        <taxon>Bacillati</taxon>
        <taxon>Actinomycetota</taxon>
        <taxon>Actinomycetes</taxon>
        <taxon>Kitasatosporales</taxon>
        <taxon>Streptomycetaceae</taxon>
        <taxon>Streptomyces</taxon>
    </lineage>
</organism>
<dbReference type="EMBL" id="CP011497">
    <property type="protein sequence ID" value="AKJ14951.1"/>
    <property type="molecule type" value="Genomic_DNA"/>
</dbReference>
<reference evidence="2 3" key="1">
    <citation type="journal article" date="2015" name="ISME J.">
        <title>Draft Genome Sequence of Streptomyces incarnatus NRRL8089, which Produces the Nucleoside Antibiotic Sinefungin.</title>
        <authorList>
            <person name="Oshima K."/>
            <person name="Hattori M."/>
            <person name="Shimizu H."/>
            <person name="Fukuda K."/>
            <person name="Nemoto M."/>
            <person name="Inagaki K."/>
            <person name="Tamura T."/>
        </authorList>
    </citation>
    <scope>NUCLEOTIDE SEQUENCE [LARGE SCALE GENOMIC DNA]</scope>
    <source>
        <strain evidence="2 3">NRRL 8089</strain>
    </source>
</reference>
<sequence>MWLRVRTYAVPPSMIELATRRRTAGDWAGACAAARIDVDLDLRSVARVHGREIAARLRADLRRLAPDLLRWHMPRIAPDGLLRPGLTLTLARYERPGRAGPLHLVARTPPAWADAGQRIGLALFDPADPPAGRHPHPHPHRRYRLDLHRHLWDASRSGELRARSGAVGPAPPDLDPLGLVPPGSGCAVARWAAEAGLLLRADGHSGGPFAVRLGAGRRVLLTVTADGGGAPEPIGQRHGPDPADGAPGPARLRQRGRTRHIADGGDAPDSAGNGRGVHPDDGTPGPARKRHHGQARHVADGSDAPYPAAFPRGAGADGVHGRAGLPYRVANGDGVPRLRIVDEVPTGGLSAVPVLPDAATWVAPDLELLRAGLIGADRLHPLVAAALVPGRTASGAVRDPDPVERARRVECRGATHRIGLADGVLVALDHDRAEIRREELLAALGGPPLPCLRVIDEAHRRPDCLAGVRERLDHGDTEGALAVVEGLLGPGAVLREGPLRDELTAAAERRIAYGLYRAGLTDPGDTSTHPSRRTGRGRRLTRRQARTVTFF</sequence>
<proteinExistence type="predicted"/>
<feature type="region of interest" description="Disordered" evidence="1">
    <location>
        <begin position="226"/>
        <end position="317"/>
    </location>
</feature>
<evidence type="ECO:0000313" key="2">
    <source>
        <dbReference type="EMBL" id="AKJ14951.1"/>
    </source>
</evidence>
<gene>
    <name evidence="2" type="ORF">ABB07_34305</name>
</gene>
<accession>A0ABM5TV24</accession>
<feature type="region of interest" description="Disordered" evidence="1">
    <location>
        <begin position="520"/>
        <end position="540"/>
    </location>
</feature>
<evidence type="ECO:0000256" key="1">
    <source>
        <dbReference type="SAM" id="MobiDB-lite"/>
    </source>
</evidence>